<dbReference type="EMBL" id="CABITT030000005">
    <property type="protein sequence ID" value="VVB05885.1"/>
    <property type="molecule type" value="Genomic_DNA"/>
</dbReference>
<name>A0A565BX08_9BRAS</name>
<keyword evidence="2" id="KW-1185">Reference proteome</keyword>
<evidence type="ECO:0000313" key="1">
    <source>
        <dbReference type="EMBL" id="VVB05885.1"/>
    </source>
</evidence>
<gene>
    <name evidence="1" type="ORF">ANE_LOCUS16329</name>
</gene>
<accession>A0A565BX08</accession>
<proteinExistence type="predicted"/>
<dbReference type="Proteomes" id="UP000489600">
    <property type="component" value="Unassembled WGS sequence"/>
</dbReference>
<dbReference type="OrthoDB" id="26242at2759"/>
<sequence>MEFAGTSKADHQEEPLINAPESVLDAHRKLLLTLSNLTYCKDQLPPGLYNKYKYTWLQSRATIG</sequence>
<protein>
    <submittedName>
        <fullName evidence="1">Uncharacterized protein</fullName>
    </submittedName>
</protein>
<comment type="caution">
    <text evidence="1">The sequence shown here is derived from an EMBL/GenBank/DDBJ whole genome shotgun (WGS) entry which is preliminary data.</text>
</comment>
<evidence type="ECO:0000313" key="2">
    <source>
        <dbReference type="Proteomes" id="UP000489600"/>
    </source>
</evidence>
<organism evidence="1 2">
    <name type="scientific">Arabis nemorensis</name>
    <dbReference type="NCBI Taxonomy" id="586526"/>
    <lineage>
        <taxon>Eukaryota</taxon>
        <taxon>Viridiplantae</taxon>
        <taxon>Streptophyta</taxon>
        <taxon>Embryophyta</taxon>
        <taxon>Tracheophyta</taxon>
        <taxon>Spermatophyta</taxon>
        <taxon>Magnoliopsida</taxon>
        <taxon>eudicotyledons</taxon>
        <taxon>Gunneridae</taxon>
        <taxon>Pentapetalae</taxon>
        <taxon>rosids</taxon>
        <taxon>malvids</taxon>
        <taxon>Brassicales</taxon>
        <taxon>Brassicaceae</taxon>
        <taxon>Arabideae</taxon>
        <taxon>Arabis</taxon>
    </lineage>
</organism>
<reference evidence="1" key="1">
    <citation type="submission" date="2019-07" db="EMBL/GenBank/DDBJ databases">
        <authorList>
            <person name="Dittberner H."/>
        </authorList>
    </citation>
    <scope>NUCLEOTIDE SEQUENCE [LARGE SCALE GENOMIC DNA]</scope>
</reference>
<dbReference type="AlphaFoldDB" id="A0A565BX08"/>